<evidence type="ECO:0000313" key="4">
    <source>
        <dbReference type="Proteomes" id="UP000198960"/>
    </source>
</evidence>
<reference evidence="4" key="1">
    <citation type="submission" date="2016-10" db="EMBL/GenBank/DDBJ databases">
        <authorList>
            <person name="Varghese N."/>
            <person name="Submissions S."/>
        </authorList>
    </citation>
    <scope>NUCLEOTIDE SEQUENCE [LARGE SCALE GENOMIC DNA]</scope>
    <source>
        <strain evidence="4">DSM 45413</strain>
    </source>
</reference>
<dbReference type="InterPro" id="IPR029068">
    <property type="entry name" value="Glyas_Bleomycin-R_OHBP_Dase"/>
</dbReference>
<dbReference type="GO" id="GO:0046872">
    <property type="term" value="F:metal ion binding"/>
    <property type="evidence" value="ECO:0007669"/>
    <property type="project" value="UniProtKB-KW"/>
</dbReference>
<dbReference type="STRING" id="673521.SAMN05660991_04132"/>
<dbReference type="GO" id="GO:0046491">
    <property type="term" value="P:L-methylmalonyl-CoA metabolic process"/>
    <property type="evidence" value="ECO:0007669"/>
    <property type="project" value="TreeGrafter"/>
</dbReference>
<dbReference type="EMBL" id="FOEE01000017">
    <property type="protein sequence ID" value="SEP23446.1"/>
    <property type="molecule type" value="Genomic_DNA"/>
</dbReference>
<evidence type="ECO:0000313" key="3">
    <source>
        <dbReference type="EMBL" id="SEP23446.1"/>
    </source>
</evidence>
<keyword evidence="4" id="KW-1185">Reference proteome</keyword>
<sequence>MKKQVKVTGDHGIGQMVHVVHMADDAQKLREFYERVFGGLVYMGVDEPNYLPVEDRYATLIMVGDLCIETMAPAFPVNTSKPVGKFYDKFGTHLHSVGYKVEDLGGLVDRLIGKGIYIGRPGGGKVEGAEPGLGYCYPSPRDTFGLMVELCEHDMPNDPRDQDTWSSLEKLWRSHPLTIERFSYVTLGVKDLDKAVESYVDEFQAIPLKHGFDPDLQAKYATLQLGDCLLELAEPQSPDSDLGRHVAQWGNMIYSLRFKITDLDSAEAWLTKQGVRSIRIRDGLLMTHPEDSFNAPIFLGTEEIEGDPFAG</sequence>
<name>A0A1H8W706_9ACTN</name>
<protein>
    <recommendedName>
        <fullName evidence="2">VOC domain-containing protein</fullName>
    </recommendedName>
</protein>
<evidence type="ECO:0000259" key="2">
    <source>
        <dbReference type="PROSITE" id="PS51819"/>
    </source>
</evidence>
<accession>A0A1H8W706</accession>
<dbReference type="GO" id="GO:0004493">
    <property type="term" value="F:methylmalonyl-CoA epimerase activity"/>
    <property type="evidence" value="ECO:0007669"/>
    <property type="project" value="TreeGrafter"/>
</dbReference>
<dbReference type="Gene3D" id="3.10.180.10">
    <property type="entry name" value="2,3-Dihydroxybiphenyl 1,2-Dioxygenase, domain 1"/>
    <property type="match status" value="2"/>
</dbReference>
<dbReference type="InterPro" id="IPR051785">
    <property type="entry name" value="MMCE/EMCE_epimerase"/>
</dbReference>
<gene>
    <name evidence="3" type="ORF">SAMN05660991_04132</name>
</gene>
<dbReference type="PANTHER" id="PTHR43048">
    <property type="entry name" value="METHYLMALONYL-COA EPIMERASE"/>
    <property type="match status" value="1"/>
</dbReference>
<dbReference type="PROSITE" id="PS51819">
    <property type="entry name" value="VOC"/>
    <property type="match status" value="2"/>
</dbReference>
<dbReference type="PANTHER" id="PTHR43048:SF3">
    <property type="entry name" value="METHYLMALONYL-COA EPIMERASE, MITOCHONDRIAL"/>
    <property type="match status" value="1"/>
</dbReference>
<dbReference type="RefSeq" id="WP_091948178.1">
    <property type="nucleotide sequence ID" value="NZ_FOEE01000017.1"/>
</dbReference>
<organism evidence="3 4">
    <name type="scientific">Trujillonella endophytica</name>
    <dbReference type="NCBI Taxonomy" id="673521"/>
    <lineage>
        <taxon>Bacteria</taxon>
        <taxon>Bacillati</taxon>
        <taxon>Actinomycetota</taxon>
        <taxon>Actinomycetes</taxon>
        <taxon>Geodermatophilales</taxon>
        <taxon>Geodermatophilaceae</taxon>
        <taxon>Trujillonella</taxon>
    </lineage>
</organism>
<dbReference type="InterPro" id="IPR004360">
    <property type="entry name" value="Glyas_Fos-R_dOase_dom"/>
</dbReference>
<feature type="domain" description="VOC" evidence="2">
    <location>
        <begin position="15"/>
        <end position="153"/>
    </location>
</feature>
<evidence type="ECO:0000256" key="1">
    <source>
        <dbReference type="ARBA" id="ARBA00022723"/>
    </source>
</evidence>
<dbReference type="OrthoDB" id="4577835at2"/>
<dbReference type="InterPro" id="IPR037523">
    <property type="entry name" value="VOC_core"/>
</dbReference>
<proteinExistence type="predicted"/>
<dbReference type="Proteomes" id="UP000198960">
    <property type="component" value="Unassembled WGS sequence"/>
</dbReference>
<keyword evidence="1" id="KW-0479">Metal-binding</keyword>
<feature type="domain" description="VOC" evidence="2">
    <location>
        <begin position="181"/>
        <end position="311"/>
    </location>
</feature>
<dbReference type="AlphaFoldDB" id="A0A1H8W706"/>
<dbReference type="SUPFAM" id="SSF54593">
    <property type="entry name" value="Glyoxalase/Bleomycin resistance protein/Dihydroxybiphenyl dioxygenase"/>
    <property type="match status" value="2"/>
</dbReference>
<dbReference type="Pfam" id="PF00903">
    <property type="entry name" value="Glyoxalase"/>
    <property type="match status" value="2"/>
</dbReference>